<accession>A0ABV6RIN7</accession>
<dbReference type="Proteomes" id="UP001589793">
    <property type="component" value="Unassembled WGS sequence"/>
</dbReference>
<dbReference type="EMBL" id="JBHLSV010000065">
    <property type="protein sequence ID" value="MFC0676227.1"/>
    <property type="molecule type" value="Genomic_DNA"/>
</dbReference>
<organism evidence="2 3">
    <name type="scientific">Brachybacterium hainanense</name>
    <dbReference type="NCBI Taxonomy" id="1541174"/>
    <lineage>
        <taxon>Bacteria</taxon>
        <taxon>Bacillati</taxon>
        <taxon>Actinomycetota</taxon>
        <taxon>Actinomycetes</taxon>
        <taxon>Micrococcales</taxon>
        <taxon>Dermabacteraceae</taxon>
        <taxon>Brachybacterium</taxon>
    </lineage>
</organism>
<evidence type="ECO:0008006" key="4">
    <source>
        <dbReference type="Google" id="ProtNLM"/>
    </source>
</evidence>
<feature type="non-terminal residue" evidence="2">
    <location>
        <position position="85"/>
    </location>
</feature>
<evidence type="ECO:0000313" key="3">
    <source>
        <dbReference type="Proteomes" id="UP001589793"/>
    </source>
</evidence>
<evidence type="ECO:0000313" key="2">
    <source>
        <dbReference type="EMBL" id="MFC0676227.1"/>
    </source>
</evidence>
<gene>
    <name evidence="2" type="ORF">ACFFF6_19955</name>
</gene>
<proteinExistence type="predicted"/>
<feature type="region of interest" description="Disordered" evidence="1">
    <location>
        <begin position="51"/>
        <end position="85"/>
    </location>
</feature>
<sequence>MTTDAEGALPEGTVVPVPADAPVAPGYTVAGTDANGANASAPLEVLDADDATSPTVEVSSPVPAGGEAGVVSGGWEPGSEVTLQL</sequence>
<name>A0ABV6RIN7_9MICO</name>
<comment type="caution">
    <text evidence="2">The sequence shown here is derived from an EMBL/GenBank/DDBJ whole genome shotgun (WGS) entry which is preliminary data.</text>
</comment>
<reference evidence="2 3" key="1">
    <citation type="submission" date="2024-09" db="EMBL/GenBank/DDBJ databases">
        <authorList>
            <person name="Sun Q."/>
            <person name="Mori K."/>
        </authorList>
    </citation>
    <scope>NUCLEOTIDE SEQUENCE [LARGE SCALE GENOMIC DNA]</scope>
    <source>
        <strain evidence="2 3">CICC 10874</strain>
    </source>
</reference>
<feature type="compositionally biased region" description="Gly residues" evidence="1">
    <location>
        <begin position="66"/>
        <end position="76"/>
    </location>
</feature>
<keyword evidence="3" id="KW-1185">Reference proteome</keyword>
<evidence type="ECO:0000256" key="1">
    <source>
        <dbReference type="SAM" id="MobiDB-lite"/>
    </source>
</evidence>
<dbReference type="RefSeq" id="WP_376983275.1">
    <property type="nucleotide sequence ID" value="NZ_JBHLSV010000065.1"/>
</dbReference>
<protein>
    <recommendedName>
        <fullName evidence="4">PASTA domain-containing protein</fullName>
    </recommendedName>
</protein>
<feature type="region of interest" description="Disordered" evidence="1">
    <location>
        <begin position="1"/>
        <end position="21"/>
    </location>
</feature>